<dbReference type="AlphaFoldDB" id="A0A7J9DYT2"/>
<evidence type="ECO:0000256" key="6">
    <source>
        <dbReference type="SAM" id="Coils"/>
    </source>
</evidence>
<feature type="coiled-coil region" evidence="6">
    <location>
        <begin position="536"/>
        <end position="571"/>
    </location>
</feature>
<feature type="region of interest" description="Disordered" evidence="7">
    <location>
        <begin position="225"/>
        <end position="384"/>
    </location>
</feature>
<gene>
    <name evidence="9" type="ORF">Gotri_014998</name>
</gene>
<dbReference type="GO" id="GO:0005874">
    <property type="term" value="C:microtubule"/>
    <property type="evidence" value="ECO:0007669"/>
    <property type="project" value="UniProtKB-KW"/>
</dbReference>
<reference evidence="9 10" key="1">
    <citation type="journal article" date="2019" name="Genome Biol. Evol.">
        <title>Insights into the evolution of the New World diploid cottons (Gossypium, subgenus Houzingenia) based on genome sequencing.</title>
        <authorList>
            <person name="Grover C.E."/>
            <person name="Arick M.A. 2nd"/>
            <person name="Thrash A."/>
            <person name="Conover J.L."/>
            <person name="Sanders W.S."/>
            <person name="Peterson D.G."/>
            <person name="Frelichowski J.E."/>
            <person name="Scheffler J.A."/>
            <person name="Scheffler B.E."/>
            <person name="Wendel J.F."/>
        </authorList>
    </citation>
    <scope>NUCLEOTIDE SEQUENCE [LARGE SCALE GENOMIC DNA]</scope>
    <source>
        <strain evidence="9">8</strain>
        <tissue evidence="9">Leaf</tissue>
    </source>
</reference>
<keyword evidence="4" id="KW-0493">Microtubule</keyword>
<name>A0A7J9DYT2_9ROSI</name>
<feature type="compositionally biased region" description="Low complexity" evidence="7">
    <location>
        <begin position="245"/>
        <end position="258"/>
    </location>
</feature>
<keyword evidence="10" id="KW-1185">Reference proteome</keyword>
<feature type="compositionally biased region" description="Polar residues" evidence="7">
    <location>
        <begin position="408"/>
        <end position="422"/>
    </location>
</feature>
<keyword evidence="6" id="KW-0175">Coiled coil</keyword>
<feature type="compositionally biased region" description="Polar residues" evidence="7">
    <location>
        <begin position="292"/>
        <end position="328"/>
    </location>
</feature>
<comment type="similarity">
    <text evidence="2">Belongs to the TPX2 family.</text>
</comment>
<organism evidence="9 10">
    <name type="scientific">Gossypium trilobum</name>
    <dbReference type="NCBI Taxonomy" id="34281"/>
    <lineage>
        <taxon>Eukaryota</taxon>
        <taxon>Viridiplantae</taxon>
        <taxon>Streptophyta</taxon>
        <taxon>Embryophyta</taxon>
        <taxon>Tracheophyta</taxon>
        <taxon>Spermatophyta</taxon>
        <taxon>Magnoliopsida</taxon>
        <taxon>eudicotyledons</taxon>
        <taxon>Gunneridae</taxon>
        <taxon>Pentapetalae</taxon>
        <taxon>rosids</taxon>
        <taxon>malvids</taxon>
        <taxon>Malvales</taxon>
        <taxon>Malvaceae</taxon>
        <taxon>Malvoideae</taxon>
        <taxon>Gossypium</taxon>
    </lineage>
</organism>
<protein>
    <recommendedName>
        <fullName evidence="8">TPX2 C-terminal domain-containing protein</fullName>
    </recommendedName>
</protein>
<accession>A0A7J9DYT2</accession>
<comment type="subcellular location">
    <subcellularLocation>
        <location evidence="1">Cytoplasm</location>
        <location evidence="1">Cytoskeleton</location>
    </subcellularLocation>
</comment>
<evidence type="ECO:0000256" key="5">
    <source>
        <dbReference type="ARBA" id="ARBA00023212"/>
    </source>
</evidence>
<dbReference type="EMBL" id="JABEZW010000005">
    <property type="protein sequence ID" value="MBA0765886.1"/>
    <property type="molecule type" value="Genomic_DNA"/>
</dbReference>
<feature type="domain" description="TPX2 C-terminal" evidence="8">
    <location>
        <begin position="534"/>
        <end position="577"/>
    </location>
</feature>
<evidence type="ECO:0000313" key="10">
    <source>
        <dbReference type="Proteomes" id="UP000593568"/>
    </source>
</evidence>
<evidence type="ECO:0000256" key="2">
    <source>
        <dbReference type="ARBA" id="ARBA00005885"/>
    </source>
</evidence>
<feature type="region of interest" description="Disordered" evidence="7">
    <location>
        <begin position="401"/>
        <end position="424"/>
    </location>
</feature>
<dbReference type="InterPro" id="IPR027329">
    <property type="entry name" value="TPX2_C"/>
</dbReference>
<keyword evidence="3" id="KW-0963">Cytoplasm</keyword>
<dbReference type="Proteomes" id="UP000593568">
    <property type="component" value="Unassembled WGS sequence"/>
</dbReference>
<evidence type="ECO:0000313" key="9">
    <source>
        <dbReference type="EMBL" id="MBA0765886.1"/>
    </source>
</evidence>
<dbReference type="InterPro" id="IPR044216">
    <property type="entry name" value="WDL7"/>
</dbReference>
<dbReference type="PANTHER" id="PTHR47067:SF16">
    <property type="entry name" value="TPX2 (TARGETING PROTEIN FOR XKLP2) PROTEIN FAMILY"/>
    <property type="match status" value="1"/>
</dbReference>
<evidence type="ECO:0000256" key="7">
    <source>
        <dbReference type="SAM" id="MobiDB-lite"/>
    </source>
</evidence>
<evidence type="ECO:0000256" key="3">
    <source>
        <dbReference type="ARBA" id="ARBA00022490"/>
    </source>
</evidence>
<feature type="compositionally biased region" description="Polar residues" evidence="7">
    <location>
        <begin position="659"/>
        <end position="677"/>
    </location>
</feature>
<feature type="region of interest" description="Disordered" evidence="7">
    <location>
        <begin position="618"/>
        <end position="688"/>
    </location>
</feature>
<dbReference type="Pfam" id="PF06886">
    <property type="entry name" value="TPX2"/>
    <property type="match status" value="1"/>
</dbReference>
<keyword evidence="5" id="KW-0206">Cytoskeleton</keyword>
<comment type="caution">
    <text evidence="9">The sequence shown here is derived from an EMBL/GenBank/DDBJ whole genome shotgun (WGS) entry which is preliminary data.</text>
</comment>
<evidence type="ECO:0000259" key="8">
    <source>
        <dbReference type="Pfam" id="PF06886"/>
    </source>
</evidence>
<proteinExistence type="inferred from homology"/>
<evidence type="ECO:0000256" key="1">
    <source>
        <dbReference type="ARBA" id="ARBA00004245"/>
    </source>
</evidence>
<dbReference type="PANTHER" id="PTHR47067">
    <property type="entry name" value="TPX2 (TARGETING PROTEIN FOR XKLP2) PROTEIN FAMILY-RELATED"/>
    <property type="match status" value="1"/>
</dbReference>
<feature type="compositionally biased region" description="Polar residues" evidence="7">
    <location>
        <begin position="621"/>
        <end position="645"/>
    </location>
</feature>
<evidence type="ECO:0000256" key="4">
    <source>
        <dbReference type="ARBA" id="ARBA00022701"/>
    </source>
</evidence>
<sequence>MEESACLVRSFSNPADISRQVKELFCFTYSCFGRWGYGENGFSLEGNPFRALSESISFGRFMSEPLAWEKWSTFSHNRYLEEVEKFSKPGSVAQKKAFFEAHYKRRAAMRAAALLEQANDASQMGTINAASVDPLSNTDLANSDASLSADQPEKNVSDAEIINTAGVDAGNLSVVRENIDITDAEQGLAVMEEDVNMGKCDQVENSEAFENGDILSKIMATPKILPKDCADPKNSTSSSKKKRTNSSSKSSVPSRTSKLPLHPSKRMASAQAKSDANVAKSAGNSNDKKKTIPNSLHMSINVASSAGKTNKTSLRILRDSSTPTQTPTRALKKSADQENLAPSSEKRRSNSTSKLSNRGIVPKQTTSRIGNNHAHINKKPALDPNEQRRIAQKSLHMSMNFTPHAGETNKTSPKISRESSTPLEAPTRASVYGGLKHASKVVQARDRRTTSVLNKSVSATGDGRWPSLSSCSKSSNASGTSTRCTINSAPFSFRSEERVAKRKEASLTITFPRALIAIVSNCTKLSVSLLAPCQFFKKLEDKMISKEAEKSQMLKKSKEKAKNELNKLRQSTDVKARLNEDSCHGSQFLSNYVKKLNHELDCQFSRCRGRLNSVPIFPSDDITSNWPQSPKSGRKPSPSTVQDANSIHPRRPSIKAESSKNGSMKNNRTTCSRTSLPKNRHENASPNIQLSVGKRSISYKHENGGSVHGGGCDL</sequence>